<keyword evidence="2" id="KW-0238">DNA-binding</keyword>
<dbReference type="InterPro" id="IPR016032">
    <property type="entry name" value="Sig_transdc_resp-reg_C-effctor"/>
</dbReference>
<dbReference type="Proteomes" id="UP000557204">
    <property type="component" value="Unassembled WGS sequence"/>
</dbReference>
<evidence type="ECO:0000256" key="1">
    <source>
        <dbReference type="ARBA" id="ARBA00023015"/>
    </source>
</evidence>
<dbReference type="SMART" id="SM00421">
    <property type="entry name" value="HTH_LUXR"/>
    <property type="match status" value="1"/>
</dbReference>
<sequence>MCRLLLPALREMLVAVATGVEQDAPALTARQREIVELVATGLTNKEIAHALGISVGTVRAHLDQIYARLGVSSRTAAVAAAAAGGPRPGAETVSAGG</sequence>
<dbReference type="InterPro" id="IPR000792">
    <property type="entry name" value="Tscrpt_reg_LuxR_C"/>
</dbReference>
<accession>A0A849JWV3</accession>
<dbReference type="Gene3D" id="1.10.10.10">
    <property type="entry name" value="Winged helix-like DNA-binding domain superfamily/Winged helix DNA-binding domain"/>
    <property type="match status" value="1"/>
</dbReference>
<dbReference type="EMBL" id="JABFAJ010000011">
    <property type="protein sequence ID" value="NNU27074.1"/>
    <property type="molecule type" value="Genomic_DNA"/>
</dbReference>
<dbReference type="AlphaFoldDB" id="A0A849JWV3"/>
<keyword evidence="3" id="KW-0804">Transcription</keyword>
<name>A0A849JWV3_9MICO</name>
<evidence type="ECO:0000256" key="3">
    <source>
        <dbReference type="ARBA" id="ARBA00023163"/>
    </source>
</evidence>
<dbReference type="PROSITE" id="PS50043">
    <property type="entry name" value="HTH_LUXR_2"/>
    <property type="match status" value="1"/>
</dbReference>
<dbReference type="PANTHER" id="PTHR44688">
    <property type="entry name" value="DNA-BINDING TRANSCRIPTIONAL ACTIVATOR DEVR_DOSR"/>
    <property type="match status" value="1"/>
</dbReference>
<keyword evidence="6" id="KW-1185">Reference proteome</keyword>
<dbReference type="GO" id="GO:0006355">
    <property type="term" value="P:regulation of DNA-templated transcription"/>
    <property type="evidence" value="ECO:0007669"/>
    <property type="project" value="InterPro"/>
</dbReference>
<evidence type="ECO:0000313" key="5">
    <source>
        <dbReference type="EMBL" id="NNU27074.1"/>
    </source>
</evidence>
<dbReference type="SUPFAM" id="SSF46894">
    <property type="entry name" value="C-terminal effector domain of the bipartite response regulators"/>
    <property type="match status" value="1"/>
</dbReference>
<protein>
    <submittedName>
        <fullName evidence="5">Response regulator transcription factor</fullName>
    </submittedName>
</protein>
<dbReference type="Pfam" id="PF00196">
    <property type="entry name" value="GerE"/>
    <property type="match status" value="1"/>
</dbReference>
<comment type="caution">
    <text evidence="5">The sequence shown here is derived from an EMBL/GenBank/DDBJ whole genome shotgun (WGS) entry which is preliminary data.</text>
</comment>
<dbReference type="GO" id="GO:0003677">
    <property type="term" value="F:DNA binding"/>
    <property type="evidence" value="ECO:0007669"/>
    <property type="project" value="UniProtKB-KW"/>
</dbReference>
<evidence type="ECO:0000256" key="2">
    <source>
        <dbReference type="ARBA" id="ARBA00023125"/>
    </source>
</evidence>
<dbReference type="PANTHER" id="PTHR44688:SF16">
    <property type="entry name" value="DNA-BINDING TRANSCRIPTIONAL ACTIVATOR DEVR_DOSR"/>
    <property type="match status" value="1"/>
</dbReference>
<dbReference type="InterPro" id="IPR036388">
    <property type="entry name" value="WH-like_DNA-bd_sf"/>
</dbReference>
<keyword evidence="1" id="KW-0805">Transcription regulation</keyword>
<dbReference type="CDD" id="cd06170">
    <property type="entry name" value="LuxR_C_like"/>
    <property type="match status" value="1"/>
</dbReference>
<proteinExistence type="predicted"/>
<dbReference type="PRINTS" id="PR00038">
    <property type="entry name" value="HTHLUXR"/>
</dbReference>
<evidence type="ECO:0000313" key="6">
    <source>
        <dbReference type="Proteomes" id="UP000557204"/>
    </source>
</evidence>
<evidence type="ECO:0000259" key="4">
    <source>
        <dbReference type="PROSITE" id="PS50043"/>
    </source>
</evidence>
<organism evidence="5 6">
    <name type="scientific">Isoptericola sediminis</name>
    <dbReference type="NCBI Taxonomy" id="2733572"/>
    <lineage>
        <taxon>Bacteria</taxon>
        <taxon>Bacillati</taxon>
        <taxon>Actinomycetota</taxon>
        <taxon>Actinomycetes</taxon>
        <taxon>Micrococcales</taxon>
        <taxon>Promicromonosporaceae</taxon>
        <taxon>Isoptericola</taxon>
    </lineage>
</organism>
<gene>
    <name evidence="5" type="ORF">HLI28_05895</name>
</gene>
<feature type="domain" description="HTH luxR-type" evidence="4">
    <location>
        <begin position="20"/>
        <end position="85"/>
    </location>
</feature>
<reference evidence="5 6" key="1">
    <citation type="submission" date="2020-05" db="EMBL/GenBank/DDBJ databases">
        <title>Genome sequence of Isoptericola sp. JC619 isolated from Chilika lagoon, India.</title>
        <authorList>
            <person name="Kumar D."/>
            <person name="Appam K."/>
            <person name="Gandham S."/>
            <person name="Uppada J."/>
            <person name="Sasikala C."/>
            <person name="Venkata Ramana C."/>
        </authorList>
    </citation>
    <scope>NUCLEOTIDE SEQUENCE [LARGE SCALE GENOMIC DNA]</scope>
    <source>
        <strain evidence="5 6">JC619</strain>
    </source>
</reference>